<dbReference type="Proteomes" id="UP000019140">
    <property type="component" value="Unassembled WGS sequence"/>
</dbReference>
<organism evidence="1 2">
    <name type="scientific">Candidatus Entotheonella gemina</name>
    <dbReference type="NCBI Taxonomy" id="1429439"/>
    <lineage>
        <taxon>Bacteria</taxon>
        <taxon>Pseudomonadati</taxon>
        <taxon>Nitrospinota/Tectimicrobiota group</taxon>
        <taxon>Candidatus Tectimicrobiota</taxon>
        <taxon>Candidatus Entotheonellia</taxon>
        <taxon>Candidatus Entotheonellales</taxon>
        <taxon>Candidatus Entotheonellaceae</taxon>
        <taxon>Candidatus Entotheonella</taxon>
    </lineage>
</organism>
<keyword evidence="2" id="KW-1185">Reference proteome</keyword>
<name>W4L530_9BACT</name>
<accession>W4L530</accession>
<reference evidence="1 2" key="1">
    <citation type="journal article" date="2014" name="Nature">
        <title>An environmental bacterial taxon with a large and distinct metabolic repertoire.</title>
        <authorList>
            <person name="Wilson M.C."/>
            <person name="Mori T."/>
            <person name="Ruckert C."/>
            <person name="Uria A.R."/>
            <person name="Helf M.J."/>
            <person name="Takada K."/>
            <person name="Gernert C."/>
            <person name="Steffens U.A."/>
            <person name="Heycke N."/>
            <person name="Schmitt S."/>
            <person name="Rinke C."/>
            <person name="Helfrich E.J."/>
            <person name="Brachmann A.O."/>
            <person name="Gurgui C."/>
            <person name="Wakimoto T."/>
            <person name="Kracht M."/>
            <person name="Crusemann M."/>
            <person name="Hentschel U."/>
            <person name="Abe I."/>
            <person name="Matsunaga S."/>
            <person name="Kalinowski J."/>
            <person name="Takeyama H."/>
            <person name="Piel J."/>
        </authorList>
    </citation>
    <scope>NUCLEOTIDE SEQUENCE [LARGE SCALE GENOMIC DNA]</scope>
    <source>
        <strain evidence="2">TSY2</strain>
    </source>
</reference>
<evidence type="ECO:0000313" key="1">
    <source>
        <dbReference type="EMBL" id="ETW92431.1"/>
    </source>
</evidence>
<protein>
    <submittedName>
        <fullName evidence="1">Uncharacterized protein</fullName>
    </submittedName>
</protein>
<evidence type="ECO:0000313" key="2">
    <source>
        <dbReference type="Proteomes" id="UP000019140"/>
    </source>
</evidence>
<dbReference type="AlphaFoldDB" id="W4L530"/>
<dbReference type="EMBL" id="AZHX01002909">
    <property type="protein sequence ID" value="ETW92431.1"/>
    <property type="molecule type" value="Genomic_DNA"/>
</dbReference>
<comment type="caution">
    <text evidence="1">The sequence shown here is derived from an EMBL/GenBank/DDBJ whole genome shotgun (WGS) entry which is preliminary data.</text>
</comment>
<proteinExistence type="predicted"/>
<sequence>MYLIRAARMSILLIGADKTGDDRFYDVYIPIADRLYDDDLA</sequence>
<gene>
    <name evidence="1" type="ORF">ETSY2_53440</name>
</gene>
<dbReference type="HOGENOM" id="CLU_214483_0_0_7"/>